<sequence>MNEELRIVIKRIWKRTSPKLLDQIIPPKGSDVVTVGKFYATFLIQNWFREWQKRKMIQKDTRYIPQIMAGDRAMPHQPTIIGFPRRCSSDLTGDEIQRRRGVDKRDTSGGIFGRTLSEWTRRRSSKRPSGRRDINTQQVNGLYDIAGNNLKNGMGIWNDMFLNAQAGKTAHPAVVALMEKERKDAEAR</sequence>
<keyword evidence="3" id="KW-1185">Reference proteome</keyword>
<dbReference type="EMBL" id="UZAI01021703">
    <property type="protein sequence ID" value="VDP56238.1"/>
    <property type="molecule type" value="Genomic_DNA"/>
</dbReference>
<name>A0A3P8FAC4_9TREM</name>
<dbReference type="SMART" id="SM01062">
    <property type="entry name" value="Ca_chan_IQ"/>
    <property type="match status" value="1"/>
</dbReference>
<evidence type="ECO:0000313" key="3">
    <source>
        <dbReference type="Proteomes" id="UP000277204"/>
    </source>
</evidence>
<gene>
    <name evidence="2" type="ORF">SMRZ_LOCUS25731</name>
</gene>
<dbReference type="Proteomes" id="UP000277204">
    <property type="component" value="Unassembled WGS sequence"/>
</dbReference>
<dbReference type="AlphaFoldDB" id="A0A3P8FAC4"/>
<proteinExistence type="predicted"/>
<organism evidence="2 3">
    <name type="scientific">Schistosoma margrebowiei</name>
    <dbReference type="NCBI Taxonomy" id="48269"/>
    <lineage>
        <taxon>Eukaryota</taxon>
        <taxon>Metazoa</taxon>
        <taxon>Spiralia</taxon>
        <taxon>Lophotrochozoa</taxon>
        <taxon>Platyhelminthes</taxon>
        <taxon>Trematoda</taxon>
        <taxon>Digenea</taxon>
        <taxon>Strigeidida</taxon>
        <taxon>Schistosomatoidea</taxon>
        <taxon>Schistosomatidae</taxon>
        <taxon>Schistosoma</taxon>
    </lineage>
</organism>
<evidence type="ECO:0000313" key="2">
    <source>
        <dbReference type="EMBL" id="VDP56238.1"/>
    </source>
</evidence>
<dbReference type="Gene3D" id="6.10.250.2180">
    <property type="match status" value="1"/>
</dbReference>
<dbReference type="InterPro" id="IPR014873">
    <property type="entry name" value="VDCC_a1su_IQ"/>
</dbReference>
<reference evidence="2 3" key="1">
    <citation type="submission" date="2018-11" db="EMBL/GenBank/DDBJ databases">
        <authorList>
            <consortium name="Pathogen Informatics"/>
        </authorList>
    </citation>
    <scope>NUCLEOTIDE SEQUENCE [LARGE SCALE GENOMIC DNA]</scope>
    <source>
        <strain evidence="2 3">Zambia</strain>
    </source>
</reference>
<feature type="domain" description="Voltage-dependent calcium channel alpha-1 subunit IQ" evidence="1">
    <location>
        <begin position="30"/>
        <end position="64"/>
    </location>
</feature>
<evidence type="ECO:0000259" key="1">
    <source>
        <dbReference type="SMART" id="SM01062"/>
    </source>
</evidence>
<accession>A0A3P8FAC4</accession>
<protein>
    <recommendedName>
        <fullName evidence="1">Voltage-dependent calcium channel alpha-1 subunit IQ domain-containing protein</fullName>
    </recommendedName>
</protein>
<dbReference type="Pfam" id="PF08763">
    <property type="entry name" value="Ca_chan_IQ"/>
    <property type="match status" value="1"/>
</dbReference>